<gene>
    <name evidence="2" type="ORF">GALL_421230</name>
</gene>
<keyword evidence="1" id="KW-1133">Transmembrane helix</keyword>
<comment type="caution">
    <text evidence="2">The sequence shown here is derived from an EMBL/GenBank/DDBJ whole genome shotgun (WGS) entry which is preliminary data.</text>
</comment>
<dbReference type="EMBL" id="MLJW01001937">
    <property type="protein sequence ID" value="OIQ76201.1"/>
    <property type="molecule type" value="Genomic_DNA"/>
</dbReference>
<dbReference type="AlphaFoldDB" id="A0A1J5PXJ1"/>
<feature type="transmembrane region" description="Helical" evidence="1">
    <location>
        <begin position="391"/>
        <end position="413"/>
    </location>
</feature>
<evidence type="ECO:0000256" key="1">
    <source>
        <dbReference type="SAM" id="Phobius"/>
    </source>
</evidence>
<reference evidence="2" key="1">
    <citation type="submission" date="2016-10" db="EMBL/GenBank/DDBJ databases">
        <title>Sequence of Gallionella enrichment culture.</title>
        <authorList>
            <person name="Poehlein A."/>
            <person name="Muehling M."/>
            <person name="Daniel R."/>
        </authorList>
    </citation>
    <scope>NUCLEOTIDE SEQUENCE</scope>
</reference>
<feature type="transmembrane region" description="Helical" evidence="1">
    <location>
        <begin position="476"/>
        <end position="493"/>
    </location>
</feature>
<evidence type="ECO:0000313" key="2">
    <source>
        <dbReference type="EMBL" id="OIQ76201.1"/>
    </source>
</evidence>
<keyword evidence="1" id="KW-0812">Transmembrane</keyword>
<feature type="transmembrane region" description="Helical" evidence="1">
    <location>
        <begin position="350"/>
        <end position="371"/>
    </location>
</feature>
<protein>
    <submittedName>
        <fullName evidence="2">Uncharacterized protein</fullName>
    </submittedName>
</protein>
<name>A0A1J5PXJ1_9ZZZZ</name>
<accession>A0A1J5PXJ1</accession>
<dbReference type="AntiFam" id="ANF00132">
    <property type="entry name" value="Shadow ORF (opposite rne)"/>
</dbReference>
<proteinExistence type="predicted"/>
<keyword evidence="1" id="KW-0472">Membrane</keyword>
<organism evidence="2">
    <name type="scientific">mine drainage metagenome</name>
    <dbReference type="NCBI Taxonomy" id="410659"/>
    <lineage>
        <taxon>unclassified sequences</taxon>
        <taxon>metagenomes</taxon>
        <taxon>ecological metagenomes</taxon>
    </lineage>
</organism>
<feature type="transmembrane region" description="Helical" evidence="1">
    <location>
        <begin position="447"/>
        <end position="470"/>
    </location>
</feature>
<sequence length="518" mass="56316">MAAAAALRAGFGRALQHAGADTLARHFEQSEMRNAPDLDSGTVLSQAIAELALHRAVIALLVHVDEVDDDQTGEIAKPQLPRYFLGGLEISLECGILDMVLAGRAAGVDVDRNQRLGLVDHDVATGPQLHGRREHRVELALDAHAREQRLAVAILPDRAHIRRHQHFHEVARFLITGFAGDQNLVDFLVVEIAQRSLDQRAFLVDEGRRLRLQGHVAHGFPHADQILEVALDLWFGARSACGAQNDTHALGHIEVLHNFLQPRAILRRGDFAADAAATRGIGHQDSVASGERQVRRQRGALVAALFLDDLHQHHLAALDDFLDLVLTARAEGALGHFFQHVVAADGFDDFFFGLVAFVFIVVAFAAIRRGVLFGGVFGMLPATVFSVRRVVGMGCVFACFFLVVSLVMSILVVSFRADGSLRRGSVCLDGSHIGCGHRLRHLTRMKMAVPAIGMLVRMLLIVVIMMPGIIMVKFGVMAVGVIVLSVLVDIARLHGRRRLEARVLDDVALDALAVAAAA</sequence>